<dbReference type="Gene3D" id="1.25.40.10">
    <property type="entry name" value="Tetratricopeptide repeat domain"/>
    <property type="match status" value="1"/>
</dbReference>
<evidence type="ECO:0000313" key="1">
    <source>
        <dbReference type="EMBL" id="QAR48758.1"/>
    </source>
</evidence>
<protein>
    <submittedName>
        <fullName evidence="1">Hypothetical chloroplast RF34</fullName>
    </submittedName>
</protein>
<dbReference type="NCBIfam" id="NF002725">
    <property type="entry name" value="PRK02603.1"/>
    <property type="match status" value="1"/>
</dbReference>
<geneLocation type="chloroplast" evidence="1"/>
<dbReference type="RefSeq" id="YP_009561338.1">
    <property type="nucleotide sequence ID" value="NC_041099.1"/>
</dbReference>
<name>A0A410KKN4_9TRAC</name>
<reference evidence="1" key="1">
    <citation type="submission" date="2017-10" db="EMBL/GenBank/DDBJ databases">
        <authorList>
            <person name="Zhang H."/>
            <person name="Zhang X."/>
        </authorList>
    </citation>
    <scope>NUCLEOTIDE SEQUENCE</scope>
</reference>
<gene>
    <name evidence="1" type="primary">ycf3</name>
</gene>
<keyword evidence="1" id="KW-0150">Chloroplast</keyword>
<proteinExistence type="predicted"/>
<sequence>MPGSQGNDNFIDKTFTIVADIPSRVIPTTGRGREAFTYHRDGMSAQPEGEYAEASRNYYEATRLETDPYDRSYVPYNIGPTHASSGGHARAPEYYFQALDRNPSLPQAPNNTAATCHYRGEQAIRQGDLETSEARFSRAADYWGQAIPPAPNNYMEAQNWSRRTGRLGNE</sequence>
<keyword evidence="1" id="KW-0934">Plastid</keyword>
<dbReference type="GeneID" id="39332243"/>
<accession>A0A410KKN4</accession>
<reference evidence="1" key="2">
    <citation type="journal article" date="2019" name="J. ISSAAS">
        <title>Direct Repeats Co-occur with Few Short Dispersed Repeats in Plastid Genome of A Spikemoss, Selaginella vardei (Selaginellaceae, Lycophyta).</title>
        <authorList>
            <person name="Zhang H.-R."/>
            <person name="Zhang X.-C."/>
            <person name="Xiang Q.-P."/>
        </authorList>
    </citation>
    <scope>NUCLEOTIDE SEQUENCE</scope>
</reference>
<dbReference type="SUPFAM" id="SSF48452">
    <property type="entry name" value="TPR-like"/>
    <property type="match status" value="1"/>
</dbReference>
<dbReference type="AlphaFoldDB" id="A0A410KKN4"/>
<dbReference type="EMBL" id="MG272482">
    <property type="protein sequence ID" value="QAR48758.1"/>
    <property type="molecule type" value="Genomic_DNA"/>
</dbReference>
<organism evidence="1">
    <name type="scientific">Selaginella vardei</name>
    <dbReference type="NCBI Taxonomy" id="189576"/>
    <lineage>
        <taxon>Eukaryota</taxon>
        <taxon>Viridiplantae</taxon>
        <taxon>Streptophyta</taxon>
        <taxon>Embryophyta</taxon>
        <taxon>Tracheophyta</taxon>
        <taxon>Lycopodiopsida</taxon>
        <taxon>Selaginellales</taxon>
        <taxon>Selaginellaceae</taxon>
        <taxon>Selaginella</taxon>
    </lineage>
</organism>
<dbReference type="InterPro" id="IPR011990">
    <property type="entry name" value="TPR-like_helical_dom_sf"/>
</dbReference>